<dbReference type="PANTHER" id="PTHR14344">
    <property type="entry name" value="WD REPEAT PROTEIN"/>
    <property type="match status" value="1"/>
</dbReference>
<dbReference type="InParanoid" id="A0A0L0HIS9"/>
<dbReference type="InterPro" id="IPR051973">
    <property type="entry name" value="tRNA_Anticodon_Mtase-Reg"/>
</dbReference>
<feature type="repeat" description="WD" evidence="7">
    <location>
        <begin position="349"/>
        <end position="377"/>
    </location>
</feature>
<organism evidence="8 9">
    <name type="scientific">Spizellomyces punctatus (strain DAOM BR117)</name>
    <dbReference type="NCBI Taxonomy" id="645134"/>
    <lineage>
        <taxon>Eukaryota</taxon>
        <taxon>Fungi</taxon>
        <taxon>Fungi incertae sedis</taxon>
        <taxon>Chytridiomycota</taxon>
        <taxon>Chytridiomycota incertae sedis</taxon>
        <taxon>Chytridiomycetes</taxon>
        <taxon>Spizellomycetales</taxon>
        <taxon>Spizellomycetaceae</taxon>
        <taxon>Spizellomyces</taxon>
    </lineage>
</organism>
<dbReference type="eggNOG" id="KOG0974">
    <property type="taxonomic scope" value="Eukaryota"/>
</dbReference>
<evidence type="ECO:0000256" key="5">
    <source>
        <dbReference type="ARBA" id="ARBA00022737"/>
    </source>
</evidence>
<dbReference type="InterPro" id="IPR001680">
    <property type="entry name" value="WD40_rpt"/>
</dbReference>
<comment type="subcellular location">
    <subcellularLocation>
        <location evidence="1">Cytoplasm</location>
    </subcellularLocation>
</comment>
<comment type="similarity">
    <text evidence="6">Belongs to the WD repeat WDR6 family.</text>
</comment>
<evidence type="ECO:0000256" key="3">
    <source>
        <dbReference type="ARBA" id="ARBA00022574"/>
    </source>
</evidence>
<sequence length="1147" mass="127772">MSAVNHKGSNHTIPIAVATIFCSSSRSAIIGPQWTGLSRFVPGMWDTYHIFKLVKRAHLGQVTCLAFLSPTLLVAGCGPLLKVFDITVGRVVSVYTVFDHARVHIIQPEYPPRSTGNISEVRLAIAGGKYLKVVRVCFHLDPRTGTLLSSTLINESRFTIFRDWIKDVHWISDNVENGHPLLALAFAHNFVDIWNYKANKRTYHVQCEERCIIYAARFFQRAPGEVLLASGTVFNQVLLWNIFGRNDDGDGVVLKKLVGHEGVIFNIRFSTDGTRLVSSSDDRTIRVWDTRLDSRKQAAVLYGHAARIWDCRTIDNLVVSISEDSTCRVWDITTEECIACWEGHDGKNVWSVDIDPQHNTVATGGNDGGIRLWNLSSLHRNRIDSEEQMDRFEAAGDGTPCESLLASPETVKTFAWLDYTSSLMSTSAGRFLISNRDGDRRQFEIHADADFSRYSVLTASSCGTIVVVGGMNGQLLVLSPMRVFLPVKCAPHDGKVNQVILEPTGIRHSWYLFSFAEKSEQLFIHHIVVSEREQHCIVTHVASGELPDHFWVTDVAYATREKVLIVGSRKGAIAVYDTTTISDDTPCNALLKPVLVSRKVHGKDSVTSIALDMRCVKDWEGEIIFGSVGRDGTYCRFALKRLDGRHHVVGHELSPETDPTARWSLEQLHRSKITKGWLEKLFFIDDMAVLCGFYDKKFFAYNETKKYEMFSVACGGGHRRWDFRIADALLHRATFGFIRAEQLHCVYREVQETRIYKDPILQQNYSGLETRVVRFLDMPYEKENTVLLLTTGEDSVLRFHEYDSTHAGHGFKSVLNVRKHVSVVRGIAVSPGETGTLMFTAGAREELRCWRMETDNPSGPQCLELASAPMVSDIPETRIMDVGAVALRSLGSEFEGLHLVVAAYSDAYFRIWVYSESRNVFLLLARSGTHKRCVLKCRALALEDEEAPKIVIFTAGTDGTLMVWDCTQIIRDGCGDIGSAVRPVTELSTPFHAEKVHQSGVNALSVRKLHRTASQKTFTPGSSSILVASGGDDNAISIVQILVRPRPNSILIDSIKAATHPSAHSSGVTGIKIHPYGTIISSSVDQRLNFWSLTNTEVGSVRFDLIASYYLDIADISDLDVNVISPSHIQVAVAGLGLQLLESESIH</sequence>
<evidence type="ECO:0000313" key="8">
    <source>
        <dbReference type="EMBL" id="KND00729.1"/>
    </source>
</evidence>
<dbReference type="OrthoDB" id="5594999at2759"/>
<evidence type="ECO:0000256" key="4">
    <source>
        <dbReference type="ARBA" id="ARBA00022694"/>
    </source>
</evidence>
<evidence type="ECO:0000313" key="9">
    <source>
        <dbReference type="Proteomes" id="UP000053201"/>
    </source>
</evidence>
<accession>A0A0L0HIS9</accession>
<dbReference type="AlphaFoldDB" id="A0A0L0HIS9"/>
<dbReference type="GO" id="GO:0005737">
    <property type="term" value="C:cytoplasm"/>
    <property type="evidence" value="ECO:0007669"/>
    <property type="project" value="UniProtKB-SubCell"/>
</dbReference>
<keyword evidence="4" id="KW-0819">tRNA processing</keyword>
<dbReference type="InterPro" id="IPR020472">
    <property type="entry name" value="WD40_PAC1"/>
</dbReference>
<dbReference type="PANTHER" id="PTHR14344:SF3">
    <property type="entry name" value="WD REPEAT-CONTAINING PROTEIN 6"/>
    <property type="match status" value="1"/>
</dbReference>
<feature type="repeat" description="WD" evidence="7">
    <location>
        <begin position="257"/>
        <end position="298"/>
    </location>
</feature>
<dbReference type="RefSeq" id="XP_016608768.1">
    <property type="nucleotide sequence ID" value="XM_016752092.1"/>
</dbReference>
<evidence type="ECO:0000256" key="1">
    <source>
        <dbReference type="ARBA" id="ARBA00004496"/>
    </source>
</evidence>
<dbReference type="Proteomes" id="UP000053201">
    <property type="component" value="Unassembled WGS sequence"/>
</dbReference>
<keyword evidence="9" id="KW-1185">Reference proteome</keyword>
<protein>
    <submittedName>
        <fullName evidence="8">Uncharacterized protein</fullName>
    </submittedName>
</protein>
<dbReference type="FunCoup" id="A0A0L0HIS9">
    <property type="interactions" value="557"/>
</dbReference>
<dbReference type="Gene3D" id="2.130.10.10">
    <property type="entry name" value="YVTN repeat-like/Quinoprotein amine dehydrogenase"/>
    <property type="match status" value="4"/>
</dbReference>
<keyword evidence="5" id="KW-0677">Repeat</keyword>
<dbReference type="InterPro" id="IPR019775">
    <property type="entry name" value="WD40_repeat_CS"/>
</dbReference>
<evidence type="ECO:0000256" key="7">
    <source>
        <dbReference type="PROSITE-ProRule" id="PRU00221"/>
    </source>
</evidence>
<dbReference type="STRING" id="645134.A0A0L0HIS9"/>
<reference evidence="8 9" key="1">
    <citation type="submission" date="2009-08" db="EMBL/GenBank/DDBJ databases">
        <title>The Genome Sequence of Spizellomyces punctatus strain DAOM BR117.</title>
        <authorList>
            <consortium name="The Broad Institute Genome Sequencing Platform"/>
            <person name="Russ C."/>
            <person name="Cuomo C."/>
            <person name="Shea T."/>
            <person name="Young S.K."/>
            <person name="Zeng Q."/>
            <person name="Koehrsen M."/>
            <person name="Haas B."/>
            <person name="Borodovsky M."/>
            <person name="Guigo R."/>
            <person name="Alvarado L."/>
            <person name="Berlin A."/>
            <person name="Bochicchio J."/>
            <person name="Borenstein D."/>
            <person name="Chapman S."/>
            <person name="Chen Z."/>
            <person name="Engels R."/>
            <person name="Freedman E."/>
            <person name="Gellesch M."/>
            <person name="Goldberg J."/>
            <person name="Griggs A."/>
            <person name="Gujja S."/>
            <person name="Heiman D."/>
            <person name="Hepburn T."/>
            <person name="Howarth C."/>
            <person name="Jen D."/>
            <person name="Larson L."/>
            <person name="Lewis B."/>
            <person name="Mehta T."/>
            <person name="Park D."/>
            <person name="Pearson M."/>
            <person name="Roberts A."/>
            <person name="Saif S."/>
            <person name="Shenoy N."/>
            <person name="Sisk P."/>
            <person name="Stolte C."/>
            <person name="Sykes S."/>
            <person name="Thomson T."/>
            <person name="Walk T."/>
            <person name="White J."/>
            <person name="Yandava C."/>
            <person name="Burger G."/>
            <person name="Gray M.W."/>
            <person name="Holland P.W.H."/>
            <person name="King N."/>
            <person name="Lang F.B.F."/>
            <person name="Roger A.J."/>
            <person name="Ruiz-Trillo I."/>
            <person name="Lander E."/>
            <person name="Nusbaum C."/>
        </authorList>
    </citation>
    <scope>NUCLEOTIDE SEQUENCE [LARGE SCALE GENOMIC DNA]</scope>
    <source>
        <strain evidence="8 9">DAOM BR117</strain>
    </source>
</reference>
<dbReference type="VEuPathDB" id="FungiDB:SPPG_03845"/>
<dbReference type="PRINTS" id="PR00320">
    <property type="entry name" value="GPROTEINBRPT"/>
</dbReference>
<dbReference type="PROSITE" id="PS50294">
    <property type="entry name" value="WD_REPEATS_REGION"/>
    <property type="match status" value="2"/>
</dbReference>
<dbReference type="GeneID" id="27687330"/>
<dbReference type="InterPro" id="IPR015943">
    <property type="entry name" value="WD40/YVTN_repeat-like_dom_sf"/>
</dbReference>
<dbReference type="SMART" id="SM00320">
    <property type="entry name" value="WD40"/>
    <property type="match status" value="9"/>
</dbReference>
<keyword evidence="3 7" id="KW-0853">WD repeat</keyword>
<feature type="repeat" description="WD" evidence="7">
    <location>
        <begin position="301"/>
        <end position="340"/>
    </location>
</feature>
<name>A0A0L0HIS9_SPIPD</name>
<proteinExistence type="inferred from homology"/>
<evidence type="ECO:0000256" key="6">
    <source>
        <dbReference type="ARBA" id="ARBA00038255"/>
    </source>
</evidence>
<dbReference type="Pfam" id="PF00400">
    <property type="entry name" value="WD40"/>
    <property type="match status" value="4"/>
</dbReference>
<dbReference type="SUPFAM" id="SSF50978">
    <property type="entry name" value="WD40 repeat-like"/>
    <property type="match status" value="3"/>
</dbReference>
<dbReference type="PROSITE" id="PS50082">
    <property type="entry name" value="WD_REPEATS_2"/>
    <property type="match status" value="4"/>
</dbReference>
<dbReference type="OMA" id="GGAHRQW"/>
<dbReference type="InterPro" id="IPR036322">
    <property type="entry name" value="WD40_repeat_dom_sf"/>
</dbReference>
<feature type="repeat" description="WD" evidence="7">
    <location>
        <begin position="1061"/>
        <end position="1101"/>
    </location>
</feature>
<keyword evidence="2" id="KW-0963">Cytoplasm</keyword>
<dbReference type="GO" id="GO:0030488">
    <property type="term" value="P:tRNA methylation"/>
    <property type="evidence" value="ECO:0007669"/>
    <property type="project" value="TreeGrafter"/>
</dbReference>
<dbReference type="PROSITE" id="PS00678">
    <property type="entry name" value="WD_REPEATS_1"/>
    <property type="match status" value="3"/>
</dbReference>
<gene>
    <name evidence="8" type="ORF">SPPG_03845</name>
</gene>
<dbReference type="EMBL" id="KQ257455">
    <property type="protein sequence ID" value="KND00729.1"/>
    <property type="molecule type" value="Genomic_DNA"/>
</dbReference>
<evidence type="ECO:0000256" key="2">
    <source>
        <dbReference type="ARBA" id="ARBA00022490"/>
    </source>
</evidence>